<proteinExistence type="predicted"/>
<name>A0A8H6VNI2_9PEZI</name>
<keyword evidence="2" id="KW-1185">Reference proteome</keyword>
<dbReference type="OrthoDB" id="3639589at2759"/>
<evidence type="ECO:0000313" key="1">
    <source>
        <dbReference type="EMBL" id="KAF7194684.1"/>
    </source>
</evidence>
<gene>
    <name evidence="1" type="ORF">HII31_03946</name>
</gene>
<evidence type="ECO:0000313" key="2">
    <source>
        <dbReference type="Proteomes" id="UP000660729"/>
    </source>
</evidence>
<protein>
    <recommendedName>
        <fullName evidence="3">Glycogen debranching enzyme C-terminal domain-containing protein</fullName>
    </recommendedName>
</protein>
<feature type="non-terminal residue" evidence="1">
    <location>
        <position position="658"/>
    </location>
</feature>
<organism evidence="1 2">
    <name type="scientific">Pseudocercospora fuligena</name>
    <dbReference type="NCBI Taxonomy" id="685502"/>
    <lineage>
        <taxon>Eukaryota</taxon>
        <taxon>Fungi</taxon>
        <taxon>Dikarya</taxon>
        <taxon>Ascomycota</taxon>
        <taxon>Pezizomycotina</taxon>
        <taxon>Dothideomycetes</taxon>
        <taxon>Dothideomycetidae</taxon>
        <taxon>Mycosphaerellales</taxon>
        <taxon>Mycosphaerellaceae</taxon>
        <taxon>Pseudocercospora</taxon>
    </lineage>
</organism>
<reference evidence="1" key="1">
    <citation type="submission" date="2020-04" db="EMBL/GenBank/DDBJ databases">
        <title>Draft genome resource of the tomato pathogen Pseudocercospora fuligena.</title>
        <authorList>
            <person name="Zaccaron A."/>
        </authorList>
    </citation>
    <scope>NUCLEOTIDE SEQUENCE</scope>
    <source>
        <strain evidence="1">PF001</strain>
    </source>
</reference>
<dbReference type="EMBL" id="JABCIY010000056">
    <property type="protein sequence ID" value="KAF7194684.1"/>
    <property type="molecule type" value="Genomic_DNA"/>
</dbReference>
<comment type="caution">
    <text evidence="1">The sequence shown here is derived from an EMBL/GenBank/DDBJ whole genome shotgun (WGS) entry which is preliminary data.</text>
</comment>
<evidence type="ECO:0008006" key="3">
    <source>
        <dbReference type="Google" id="ProtNLM"/>
    </source>
</evidence>
<sequence>VAWPAGASGLVAFFAPQNGINGSLGIEVVNSSINEQLLHGIYDPRSESSSGLPDVGITTLLHFNTSAVLSLTVLGSIRTIRDFTEGPSILQPSVQDSLKFATRRDGGLVISRLWFDNATTTQMWLIPTADSSTIAIDGQTARLEAGTYRFYAVFDYAQLEPLSNSVLSKDAGNMPNPEDSSAVQSLELLSYTKGLLAGAWKFLTYFGRDSMIATLLLKPVLSDEGIEAALSAVLERLNSATGDVCHEETIGDYATLLNLQRNLSGPEATKPGCTYQMIDTNYYLPIVLEAQFLESPDGQKRASAFRGKKAILDFGNVGLTYGKLAEINAAAVMNATQAFAQTQIKENLIHIKKGEVVGQWRDTSYGIGGGRIPYDVNSALAPAALQSVSRLSDAGWYPNHDWSKEAADRARVFEEHSLDFFKVVVPREEARSLVVQYAKSAGYGFLSNSAHIDADVIFHGLSLDGNSNQPIVRVMNTDDCFRLFLLTNTTNQTQLTAFLNQTATNIREPFPVGLMSSIGLFIANPAYGGDPVYAKNFTGSVYHGVVVWSWQLAMMAAGLERQLLPCFASGHSRPDFCRDAAVYGNVLAAYNELWDSIEANKARLESELWSWVYENGEFRAVPLSTLPPLPGEPQTEESDIRQLWSLAFLAVKRNAKFQ</sequence>
<dbReference type="AlphaFoldDB" id="A0A8H6VNI2"/>
<accession>A0A8H6VNI2</accession>
<dbReference type="Proteomes" id="UP000660729">
    <property type="component" value="Unassembled WGS sequence"/>
</dbReference>